<organism evidence="1 2">
    <name type="scientific">Acidithiobacillus ferrooxidans</name>
    <name type="common">Thiobacillus ferrooxidans</name>
    <dbReference type="NCBI Taxonomy" id="920"/>
    <lineage>
        <taxon>Bacteria</taxon>
        <taxon>Pseudomonadati</taxon>
        <taxon>Pseudomonadota</taxon>
        <taxon>Acidithiobacillia</taxon>
        <taxon>Acidithiobacillales</taxon>
        <taxon>Acidithiobacillaceae</taxon>
        <taxon>Acidithiobacillus</taxon>
    </lineage>
</organism>
<accession>A0A179B825</accession>
<protein>
    <recommendedName>
        <fullName evidence="3">Lipoprotein</fullName>
    </recommendedName>
</protein>
<name>A0A179B825_ACIFR</name>
<dbReference type="EMBL" id="LVXZ01000211">
    <property type="protein sequence ID" value="OAP87580.1"/>
    <property type="molecule type" value="Genomic_DNA"/>
</dbReference>
<sequence length="113" mass="12789">MKQHMLYRIAGGLVLIGGLALSGCATHHHHLGPYGGHSVGWYARHVKRAELENRWCNGLSPDRQELKWVRKTCVMANVGWLRDARKYHWDLANGDTMGSFPARVVRRKDGGGW</sequence>
<dbReference type="AlphaFoldDB" id="A0A179B825"/>
<reference evidence="1 2" key="1">
    <citation type="submission" date="2016-04" db="EMBL/GenBank/DDBJ databases">
        <title>Acidithiobacillus ferrooxidans genome sequencing and assembly.</title>
        <authorList>
            <person name="Zhou Z."/>
        </authorList>
    </citation>
    <scope>NUCLEOTIDE SEQUENCE [LARGE SCALE GENOMIC DNA]</scope>
    <source>
        <strain evidence="1 2">BY0502</strain>
    </source>
</reference>
<comment type="caution">
    <text evidence="1">The sequence shown here is derived from an EMBL/GenBank/DDBJ whole genome shotgun (WGS) entry which is preliminary data.</text>
</comment>
<dbReference type="Proteomes" id="UP000078302">
    <property type="component" value="Unassembled WGS sequence"/>
</dbReference>
<dbReference type="OrthoDB" id="9897914at2"/>
<evidence type="ECO:0000313" key="1">
    <source>
        <dbReference type="EMBL" id="OAP87580.1"/>
    </source>
</evidence>
<proteinExistence type="predicted"/>
<dbReference type="RefSeq" id="WP_064220008.1">
    <property type="nucleotide sequence ID" value="NZ_LVXZ01000211.1"/>
</dbReference>
<dbReference type="PROSITE" id="PS51257">
    <property type="entry name" value="PROKAR_LIPOPROTEIN"/>
    <property type="match status" value="1"/>
</dbReference>
<evidence type="ECO:0008006" key="3">
    <source>
        <dbReference type="Google" id="ProtNLM"/>
    </source>
</evidence>
<keyword evidence="2" id="KW-1185">Reference proteome</keyword>
<evidence type="ECO:0000313" key="2">
    <source>
        <dbReference type="Proteomes" id="UP000078302"/>
    </source>
</evidence>
<gene>
    <name evidence="1" type="ORF">A4H96_13150</name>
</gene>